<protein>
    <submittedName>
        <fullName evidence="1">Uncharacterized protein</fullName>
    </submittedName>
</protein>
<keyword evidence="2" id="KW-1185">Reference proteome</keyword>
<dbReference type="Proteomes" id="UP000250321">
    <property type="component" value="Unassembled WGS sequence"/>
</dbReference>
<dbReference type="AlphaFoldDB" id="A0A314YS86"/>
<gene>
    <name evidence="1" type="ORF">Pyn_10123</name>
</gene>
<dbReference type="EMBL" id="PJQY01000638">
    <property type="protein sequence ID" value="PQQ09177.1"/>
    <property type="molecule type" value="Genomic_DNA"/>
</dbReference>
<sequence length="98" mass="11478">MDLDALWPLLLMGNMGSNLYLDVVDSLLGDRSEADQIMSYLSTTHSIAKIMVLRFLHQVVLYQLLYLTLRWTRRGTWTCCCHPLRRWEIWGRISTGTF</sequence>
<evidence type="ECO:0000313" key="1">
    <source>
        <dbReference type="EMBL" id="PQQ09177.1"/>
    </source>
</evidence>
<organism evidence="1 2">
    <name type="scientific">Prunus yedoensis var. nudiflora</name>
    <dbReference type="NCBI Taxonomy" id="2094558"/>
    <lineage>
        <taxon>Eukaryota</taxon>
        <taxon>Viridiplantae</taxon>
        <taxon>Streptophyta</taxon>
        <taxon>Embryophyta</taxon>
        <taxon>Tracheophyta</taxon>
        <taxon>Spermatophyta</taxon>
        <taxon>Magnoliopsida</taxon>
        <taxon>eudicotyledons</taxon>
        <taxon>Gunneridae</taxon>
        <taxon>Pentapetalae</taxon>
        <taxon>rosids</taxon>
        <taxon>fabids</taxon>
        <taxon>Rosales</taxon>
        <taxon>Rosaceae</taxon>
        <taxon>Amygdaloideae</taxon>
        <taxon>Amygdaleae</taxon>
        <taxon>Prunus</taxon>
    </lineage>
</organism>
<name>A0A314YS86_PRUYE</name>
<evidence type="ECO:0000313" key="2">
    <source>
        <dbReference type="Proteomes" id="UP000250321"/>
    </source>
</evidence>
<reference evidence="1 2" key="1">
    <citation type="submission" date="2018-02" db="EMBL/GenBank/DDBJ databases">
        <title>Draft genome of wild Prunus yedoensis var. nudiflora.</title>
        <authorList>
            <person name="Baek S."/>
            <person name="Kim J.-H."/>
            <person name="Choi K."/>
            <person name="Kim G.-B."/>
            <person name="Cho A."/>
            <person name="Jang H."/>
            <person name="Shin C.-H."/>
            <person name="Yu H.-J."/>
            <person name="Mun J.-H."/>
        </authorList>
    </citation>
    <scope>NUCLEOTIDE SEQUENCE [LARGE SCALE GENOMIC DNA]</scope>
    <source>
        <strain evidence="2">cv. Jeju island</strain>
        <tissue evidence="1">Leaf</tissue>
    </source>
</reference>
<accession>A0A314YS86</accession>
<comment type="caution">
    <text evidence="1">The sequence shown here is derived from an EMBL/GenBank/DDBJ whole genome shotgun (WGS) entry which is preliminary data.</text>
</comment>
<proteinExistence type="predicted"/>